<feature type="domain" description="DCD" evidence="2">
    <location>
        <begin position="220"/>
        <end position="373"/>
    </location>
</feature>
<feature type="compositionally biased region" description="Polar residues" evidence="1">
    <location>
        <begin position="35"/>
        <end position="45"/>
    </location>
</feature>
<protein>
    <recommendedName>
        <fullName evidence="2">DCD domain-containing protein</fullName>
    </recommendedName>
</protein>
<proteinExistence type="predicted"/>
<dbReference type="AlphaFoldDB" id="A0AB34IK09"/>
<comment type="caution">
    <text evidence="3">The sequence shown here is derived from an EMBL/GenBank/DDBJ whole genome shotgun (WGS) entry which is preliminary data.</text>
</comment>
<dbReference type="InterPro" id="IPR013989">
    <property type="entry name" value="Dev_and_cell_death_domain"/>
</dbReference>
<keyword evidence="4" id="KW-1185">Reference proteome</keyword>
<gene>
    <name evidence="3" type="ORF">AB1Y20_013239</name>
</gene>
<evidence type="ECO:0000256" key="1">
    <source>
        <dbReference type="SAM" id="MobiDB-lite"/>
    </source>
</evidence>
<dbReference type="PANTHER" id="PTHR46034:SF42">
    <property type="entry name" value="OS01G0165200 PROTEIN"/>
    <property type="match status" value="1"/>
</dbReference>
<feature type="region of interest" description="Disordered" evidence="1">
    <location>
        <begin position="299"/>
        <end position="318"/>
    </location>
</feature>
<dbReference type="GO" id="GO:0034976">
    <property type="term" value="P:response to endoplasmic reticulum stress"/>
    <property type="evidence" value="ECO:0007669"/>
    <property type="project" value="InterPro"/>
</dbReference>
<dbReference type="SMART" id="SM00767">
    <property type="entry name" value="DCD"/>
    <property type="match status" value="1"/>
</dbReference>
<name>A0AB34IK09_PRYPA</name>
<accession>A0AB34IK09</accession>
<dbReference type="EMBL" id="JBGBPQ010000023">
    <property type="protein sequence ID" value="KAL1500584.1"/>
    <property type="molecule type" value="Genomic_DNA"/>
</dbReference>
<dbReference type="PROSITE" id="PS51222">
    <property type="entry name" value="DCD"/>
    <property type="match status" value="1"/>
</dbReference>
<evidence type="ECO:0000313" key="4">
    <source>
        <dbReference type="Proteomes" id="UP001515480"/>
    </source>
</evidence>
<evidence type="ECO:0000313" key="3">
    <source>
        <dbReference type="EMBL" id="KAL1500584.1"/>
    </source>
</evidence>
<reference evidence="3 4" key="1">
    <citation type="journal article" date="2024" name="Science">
        <title>Giant polyketide synthase enzymes in the biosynthesis of giant marine polyether toxins.</title>
        <authorList>
            <person name="Fallon T.R."/>
            <person name="Shende V.V."/>
            <person name="Wierzbicki I.H."/>
            <person name="Pendleton A.L."/>
            <person name="Watervoot N.F."/>
            <person name="Auber R.P."/>
            <person name="Gonzalez D.J."/>
            <person name="Wisecaver J.H."/>
            <person name="Moore B.S."/>
        </authorList>
    </citation>
    <scope>NUCLEOTIDE SEQUENCE [LARGE SCALE GENOMIC DNA]</scope>
    <source>
        <strain evidence="3 4">12B1</strain>
    </source>
</reference>
<dbReference type="PANTHER" id="PTHR46034">
    <property type="match status" value="1"/>
</dbReference>
<dbReference type="Proteomes" id="UP001515480">
    <property type="component" value="Unassembled WGS sequence"/>
</dbReference>
<feature type="region of interest" description="Disordered" evidence="1">
    <location>
        <begin position="89"/>
        <end position="171"/>
    </location>
</feature>
<dbReference type="Pfam" id="PF10539">
    <property type="entry name" value="Dev_Cell_Death"/>
    <property type="match status" value="1"/>
</dbReference>
<sequence>MEPDYAPRPGGVLYNQDYHSRYGEGPPPFTELHPGQTTPPQQSNWSPYGQGMVYYPISSQQLHMQQHMMYQQQMHSQQHLTYRIRNDEMQRRSHPPSGPSSTASPPRDASASRLPDDSPPWHAPEQARPAAPRRPAHGAAPSSLAPRPSHDPAPLLRLPGEGGDDSLRADGGFAQHRLGHELLAADAIGPAGIAPMRHLPALPAASLLPPAVPAPSAAVSAAAGVIFGCTNSTYDECFELSMVGLPRKYLPLVESIVEGHTKIFLFNFSDRQLHGVYLATSAGQENLSLTAWKSSAPSHAHARPEDLTGYEVDDDGSHGGSPFPAQCTFEIVEEFAPVPEAEFRHVLEYTERQRFKFKLSHWQCRDLLETMCRYDAKLRSKRLCARLGLS</sequence>
<evidence type="ECO:0000259" key="2">
    <source>
        <dbReference type="PROSITE" id="PS51222"/>
    </source>
</evidence>
<feature type="region of interest" description="Disordered" evidence="1">
    <location>
        <begin position="1"/>
        <end position="45"/>
    </location>
</feature>
<organism evidence="3 4">
    <name type="scientific">Prymnesium parvum</name>
    <name type="common">Toxic golden alga</name>
    <dbReference type="NCBI Taxonomy" id="97485"/>
    <lineage>
        <taxon>Eukaryota</taxon>
        <taxon>Haptista</taxon>
        <taxon>Haptophyta</taxon>
        <taxon>Prymnesiophyceae</taxon>
        <taxon>Prymnesiales</taxon>
        <taxon>Prymnesiaceae</taxon>
        <taxon>Prymnesium</taxon>
    </lineage>
</organism>
<dbReference type="InterPro" id="IPR044832">
    <property type="entry name" value="NRP-like"/>
</dbReference>